<keyword evidence="11" id="KW-0378">Hydrolase</keyword>
<evidence type="ECO:0000256" key="8">
    <source>
        <dbReference type="HAMAP-Rule" id="MF_00983"/>
    </source>
</evidence>
<feature type="domain" description="Primosomal protein N' 3' DNA-binding" evidence="10">
    <location>
        <begin position="29"/>
        <end position="123"/>
    </location>
</feature>
<dbReference type="GO" id="GO:0016787">
    <property type="term" value="F:hydrolase activity"/>
    <property type="evidence" value="ECO:0007669"/>
    <property type="project" value="UniProtKB-KW"/>
</dbReference>
<keyword evidence="2 8" id="KW-0235">DNA replication</keyword>
<dbReference type="EMBL" id="JAKZMO010000015">
    <property type="protein sequence ID" value="MDG5484738.1"/>
    <property type="molecule type" value="Genomic_DNA"/>
</dbReference>
<feature type="binding site" evidence="8">
    <location>
        <position position="407"/>
    </location>
    <ligand>
        <name>Zn(2+)</name>
        <dbReference type="ChEBI" id="CHEBI:29105"/>
        <label>2</label>
    </ligand>
</feature>
<proteinExistence type="inferred from homology"/>
<dbReference type="SUPFAM" id="SSF52540">
    <property type="entry name" value="P-loop containing nucleoside triphosphate hydrolases"/>
    <property type="match status" value="1"/>
</dbReference>
<evidence type="ECO:0000256" key="2">
    <source>
        <dbReference type="ARBA" id="ARBA00022705"/>
    </source>
</evidence>
<dbReference type="InterPro" id="IPR005259">
    <property type="entry name" value="PriA"/>
</dbReference>
<keyword evidence="4 8" id="KW-0547">Nucleotide-binding</keyword>
<keyword evidence="12" id="KW-1185">Reference proteome</keyword>
<dbReference type="NCBIfam" id="NF011454">
    <property type="entry name" value="PRK14873.1-4"/>
    <property type="match status" value="1"/>
</dbReference>
<evidence type="ECO:0000313" key="12">
    <source>
        <dbReference type="Proteomes" id="UP001154266"/>
    </source>
</evidence>
<dbReference type="Proteomes" id="UP001154266">
    <property type="component" value="Unassembled WGS sequence"/>
</dbReference>
<dbReference type="InterPro" id="IPR027417">
    <property type="entry name" value="P-loop_NTPase"/>
</dbReference>
<protein>
    <recommendedName>
        <fullName evidence="8">Probable replication restart protein PriA</fullName>
    </recommendedName>
    <alternativeName>
        <fullName evidence="8">Putative ATP-dependent DNA helicase PriA</fullName>
    </alternativeName>
</protein>
<feature type="binding site" evidence="8">
    <location>
        <position position="395"/>
    </location>
    <ligand>
        <name>Zn(2+)</name>
        <dbReference type="ChEBI" id="CHEBI:29105"/>
        <label>1</label>
    </ligand>
</feature>
<feature type="binding site" evidence="8">
    <location>
        <position position="438"/>
    </location>
    <ligand>
        <name>Zn(2+)</name>
        <dbReference type="ChEBI" id="CHEBI:29105"/>
        <label>1</label>
    </ligand>
</feature>
<evidence type="ECO:0000256" key="9">
    <source>
        <dbReference type="SAM" id="MobiDB-lite"/>
    </source>
</evidence>
<feature type="binding site" evidence="8">
    <location>
        <position position="426"/>
    </location>
    <ligand>
        <name>Zn(2+)</name>
        <dbReference type="ChEBI" id="CHEBI:29105"/>
        <label>2</label>
    </ligand>
</feature>
<dbReference type="InterPro" id="IPR041222">
    <property type="entry name" value="PriA_3primeBD"/>
</dbReference>
<dbReference type="Gene3D" id="3.40.50.300">
    <property type="entry name" value="P-loop containing nucleotide triphosphate hydrolases"/>
    <property type="match status" value="1"/>
</dbReference>
<dbReference type="Gene3D" id="3.40.1440.60">
    <property type="entry name" value="PriA, 3(prime) DNA-binding domain"/>
    <property type="match status" value="1"/>
</dbReference>
<feature type="binding site" evidence="8">
    <location>
        <position position="398"/>
    </location>
    <ligand>
        <name>Zn(2+)</name>
        <dbReference type="ChEBI" id="CHEBI:29105"/>
        <label>1</label>
    </ligand>
</feature>
<comment type="caution">
    <text evidence="11">The sequence shown here is derived from an EMBL/GenBank/DDBJ whole genome shotgun (WGS) entry which is preliminary data.</text>
</comment>
<feature type="binding site" evidence="8">
    <location>
        <position position="404"/>
    </location>
    <ligand>
        <name>Zn(2+)</name>
        <dbReference type="ChEBI" id="CHEBI:29105"/>
        <label>2</label>
    </ligand>
</feature>
<dbReference type="Pfam" id="PF17764">
    <property type="entry name" value="PriA_3primeBD"/>
    <property type="match status" value="1"/>
</dbReference>
<keyword evidence="1 8" id="KW-0639">Primosome</keyword>
<evidence type="ECO:0000256" key="5">
    <source>
        <dbReference type="ARBA" id="ARBA00022833"/>
    </source>
</evidence>
<feature type="binding site" evidence="8">
    <location>
        <position position="423"/>
    </location>
    <ligand>
        <name>Zn(2+)</name>
        <dbReference type="ChEBI" id="CHEBI:29105"/>
        <label>2</label>
    </ligand>
</feature>
<name>A0ABT6GU35_MYCGU</name>
<evidence type="ECO:0000256" key="7">
    <source>
        <dbReference type="ARBA" id="ARBA00023125"/>
    </source>
</evidence>
<comment type="cofactor">
    <cofactor evidence="8">
        <name>Zn(2+)</name>
        <dbReference type="ChEBI" id="CHEBI:29105"/>
    </cofactor>
    <text evidence="8">Binds 2 zinc ions per subunit.</text>
</comment>
<feature type="compositionally biased region" description="Pro residues" evidence="9">
    <location>
        <begin position="618"/>
        <end position="628"/>
    </location>
</feature>
<dbReference type="RefSeq" id="WP_278222224.1">
    <property type="nucleotide sequence ID" value="NZ_JAKZMO010000015.1"/>
</dbReference>
<evidence type="ECO:0000256" key="6">
    <source>
        <dbReference type="ARBA" id="ARBA00022840"/>
    </source>
</evidence>
<dbReference type="PANTHER" id="PTHR30580">
    <property type="entry name" value="PRIMOSOMAL PROTEIN N"/>
    <property type="match status" value="1"/>
</dbReference>
<feature type="region of interest" description="Disordered" evidence="9">
    <location>
        <begin position="609"/>
        <end position="632"/>
    </location>
</feature>
<comment type="function">
    <text evidence="8">Initiates the restart of stalled replication forks, which reloads the replicative helicase on sites other than the origin of replication. Recognizes and binds to abandoned replication forks and remodels them to uncover a helicase loading site. Promotes assembly of the primosome at these replication forks.</text>
</comment>
<gene>
    <name evidence="8" type="primary">priA</name>
    <name evidence="11" type="ORF">MNO81_18235</name>
</gene>
<sequence>MTERNSPARPGATRQPAEHEPIARVLPMLSVPHLDREFDYLVAAEQSDDAQPGVRVRVRFHGRLVDAFVLERRSETDHVGKLGWLDRVVSAEPVLTPDVRRLADAVAARYGGTRADVLRLAVPPRHANVEKQLPPQQKPLAVEPVDTAAWAAYRGGQQYLAALYDGRAARAVWQALPGESWPERLAELAAATANTGRAALIVLPDQRDVDAMHAAAIALIDEAHVVALSAGLGPAQRYRRWLSVLRGGARIVIGTRSAVFAPAANLGLVMVWDDGDDTLAEPRAPYPHAREVAMLRAHQLRCASLIGGYARTAEAQALVRTGWAHDLVATRQEVRARSPRVIAIEDSGFAQERDPAARTARLPTMALQAARTALTSGLPVLVQVPRRGYVPALACNRCRTIARCRHCTGPLSLPARDAAGALCTWCGREEPALRCTRCGSDAVRAVVVGARRTAEELGRAFPGVTVVTSGGDAMVAAVPAEPAVVVSTPGAEPRAAGRYGAALLLDTWALLGRQDLRASEDALRRWMAAAALVRSRADGGVVAVVAESAIPTVQALIRWDPVGHAESELASRAEVGLPPAVHMAAIDGAPDAVRAMIDTAELPDDADLLGPVDLPPGARRPPGTPPEKPVNRMLVRVPRDAGLPLAAALRRAAGVLSARRENEPVRVQIDPLHIG</sequence>
<evidence type="ECO:0000313" key="11">
    <source>
        <dbReference type="EMBL" id="MDG5484738.1"/>
    </source>
</evidence>
<reference evidence="11" key="1">
    <citation type="journal article" date="2023" name="Environ. Microbiol.">
        <title>The 2-methylpropene degradation pathway in Mycobacteriaceae family strains.</title>
        <authorList>
            <person name="Helbich S."/>
            <person name="Barrantes I."/>
            <person name="Dos Anjos Borges L.G."/>
            <person name="Pieper D.H."/>
            <person name="Vainshtein Y."/>
            <person name="Sohn K."/>
            <person name="Engesser K.H."/>
        </authorList>
    </citation>
    <scope>NUCLEOTIDE SEQUENCE</scope>
    <source>
        <strain evidence="11">IBE100</strain>
    </source>
</reference>
<comment type="similarity">
    <text evidence="8">Belongs to the helicase family. PriA subfamily.</text>
</comment>
<dbReference type="PANTHER" id="PTHR30580:SF0">
    <property type="entry name" value="PRIMOSOMAL PROTEIN N"/>
    <property type="match status" value="1"/>
</dbReference>
<comment type="caution">
    <text evidence="8">As this protein does not have any detectable helicase domains, it probably does not have helicase activity.</text>
</comment>
<evidence type="ECO:0000256" key="3">
    <source>
        <dbReference type="ARBA" id="ARBA00022723"/>
    </source>
</evidence>
<accession>A0ABT6GU35</accession>
<feature type="binding site" evidence="8">
    <location>
        <position position="435"/>
    </location>
    <ligand>
        <name>Zn(2+)</name>
        <dbReference type="ChEBI" id="CHEBI:29105"/>
        <label>1</label>
    </ligand>
</feature>
<organism evidence="11 12">
    <name type="scientific">Mycolicibacterium gadium</name>
    <name type="common">Mycobacterium gadium</name>
    <dbReference type="NCBI Taxonomy" id="1794"/>
    <lineage>
        <taxon>Bacteria</taxon>
        <taxon>Bacillati</taxon>
        <taxon>Actinomycetota</taxon>
        <taxon>Actinomycetes</taxon>
        <taxon>Mycobacteriales</taxon>
        <taxon>Mycobacteriaceae</taxon>
        <taxon>Mycolicibacterium</taxon>
    </lineage>
</organism>
<keyword evidence="7 8" id="KW-0238">DNA-binding</keyword>
<dbReference type="HAMAP" id="MF_00983">
    <property type="entry name" value="PriA"/>
    <property type="match status" value="1"/>
</dbReference>
<dbReference type="InterPro" id="IPR042115">
    <property type="entry name" value="PriA_3primeBD_sf"/>
</dbReference>
<evidence type="ECO:0000259" key="10">
    <source>
        <dbReference type="Pfam" id="PF17764"/>
    </source>
</evidence>
<keyword evidence="3 8" id="KW-0479">Metal-binding</keyword>
<evidence type="ECO:0000256" key="4">
    <source>
        <dbReference type="ARBA" id="ARBA00022741"/>
    </source>
</evidence>
<evidence type="ECO:0000256" key="1">
    <source>
        <dbReference type="ARBA" id="ARBA00022515"/>
    </source>
</evidence>
<keyword evidence="6 8" id="KW-0067">ATP-binding</keyword>
<comment type="subunit">
    <text evidence="8">Component of the replication restart primosome.</text>
</comment>
<keyword evidence="5 8" id="KW-0862">Zinc</keyword>